<reference evidence="3" key="1">
    <citation type="submission" date="2016-10" db="EMBL/GenBank/DDBJ databases">
        <authorList>
            <person name="Varghese N."/>
            <person name="Submissions S."/>
        </authorList>
    </citation>
    <scope>NUCLEOTIDE SEQUENCE [LARGE SCALE GENOMIC DNA]</scope>
    <source>
        <strain evidence="3">DSM 44234</strain>
    </source>
</reference>
<feature type="binding site" evidence="1">
    <location>
        <begin position="30"/>
        <end position="31"/>
    </location>
    <ligand>
        <name>substrate</name>
    </ligand>
</feature>
<dbReference type="Pfam" id="PF00300">
    <property type="entry name" value="His_Phos_1"/>
    <property type="match status" value="1"/>
</dbReference>
<dbReference type="SMART" id="SM00855">
    <property type="entry name" value="PGAM"/>
    <property type="match status" value="1"/>
</dbReference>
<dbReference type="GO" id="GO:0101006">
    <property type="term" value="F:protein histidine phosphatase activity"/>
    <property type="evidence" value="ECO:0007669"/>
    <property type="project" value="TreeGrafter"/>
</dbReference>
<dbReference type="STRING" id="57704.SAMN04489793_4358"/>
<dbReference type="PANTHER" id="PTHR48100">
    <property type="entry name" value="BROAD-SPECIFICITY PHOSPHATASE YOR283W-RELATED"/>
    <property type="match status" value="1"/>
</dbReference>
<dbReference type="InterPro" id="IPR013078">
    <property type="entry name" value="His_Pase_superF_clade-1"/>
</dbReference>
<evidence type="ECO:0000313" key="3">
    <source>
        <dbReference type="Proteomes" id="UP000182241"/>
    </source>
</evidence>
<dbReference type="CDD" id="cd07067">
    <property type="entry name" value="HP_PGM_like"/>
    <property type="match status" value="1"/>
</dbReference>
<accession>A0A1H4YXI0</accession>
<evidence type="ECO:0000256" key="1">
    <source>
        <dbReference type="PIRSR" id="PIRSR613078-2"/>
    </source>
</evidence>
<dbReference type="Proteomes" id="UP000182241">
    <property type="component" value="Unassembled WGS sequence"/>
</dbReference>
<evidence type="ECO:0000313" key="2">
    <source>
        <dbReference type="EMBL" id="SED22779.1"/>
    </source>
</evidence>
<dbReference type="InterPro" id="IPR029033">
    <property type="entry name" value="His_PPase_superfam"/>
</dbReference>
<dbReference type="Gene3D" id="3.40.50.1240">
    <property type="entry name" value="Phosphoglycerate mutase-like"/>
    <property type="match status" value="1"/>
</dbReference>
<gene>
    <name evidence="2" type="ORF">SAMN04489793_4358</name>
</gene>
<protein>
    <submittedName>
        <fullName evidence="2">Probable phosphoglycerate mutase</fullName>
    </submittedName>
</protein>
<dbReference type="InterPro" id="IPR050275">
    <property type="entry name" value="PGM_Phosphatase"/>
</dbReference>
<dbReference type="EMBL" id="FNSA01000003">
    <property type="protein sequence ID" value="SED22779.1"/>
    <property type="molecule type" value="Genomic_DNA"/>
</dbReference>
<sequence length="210" mass="22540">MHHDERMSTGHRLVYIRHGETAWSRSGRHTGATDVPLTETGIEQAKALGPVLADLALSDPTVLVSPRARAAATAELAGLTVTAVDPDLAEWDYGDYEGRTSAEIRVEDPGWTVWRSGAPGGESMAQVSARVDRVLARSRDAMADGDVVLVAHGHLGRVLTARFLGQPAEFGRHVMILPASAAVYGFDRDDVPQISRFGLTGYAAAHYTGR</sequence>
<feature type="binding site" evidence="1">
    <location>
        <position position="69"/>
    </location>
    <ligand>
        <name>substrate</name>
    </ligand>
</feature>
<dbReference type="NCBIfam" id="NF009993">
    <property type="entry name" value="PRK13462.1"/>
    <property type="match status" value="1"/>
</dbReference>
<dbReference type="SUPFAM" id="SSF53254">
    <property type="entry name" value="Phosphoglycerate mutase-like"/>
    <property type="match status" value="1"/>
</dbReference>
<keyword evidence="3" id="KW-1185">Reference proteome</keyword>
<dbReference type="GO" id="GO:0070297">
    <property type="term" value="P:regulation of phosphorelay signal transduction system"/>
    <property type="evidence" value="ECO:0007669"/>
    <property type="project" value="TreeGrafter"/>
</dbReference>
<organism evidence="2 3">
    <name type="scientific">Tsukamurella tyrosinosolvens</name>
    <dbReference type="NCBI Taxonomy" id="57704"/>
    <lineage>
        <taxon>Bacteria</taxon>
        <taxon>Bacillati</taxon>
        <taxon>Actinomycetota</taxon>
        <taxon>Actinomycetes</taxon>
        <taxon>Mycobacteriales</taxon>
        <taxon>Tsukamurellaceae</taxon>
        <taxon>Tsukamurella</taxon>
    </lineage>
</organism>
<proteinExistence type="predicted"/>
<dbReference type="PANTHER" id="PTHR48100:SF15">
    <property type="entry name" value="SEDOHEPTULOSE 1,7-BISPHOSPHATASE"/>
    <property type="match status" value="1"/>
</dbReference>
<name>A0A1H4YXI0_TSUTY</name>
<dbReference type="AlphaFoldDB" id="A0A1H4YXI0"/>